<keyword evidence="6" id="KW-0732">Signal</keyword>
<dbReference type="GO" id="GO:0004601">
    <property type="term" value="F:peroxidase activity"/>
    <property type="evidence" value="ECO:0007669"/>
    <property type="project" value="UniProtKB-KW"/>
</dbReference>
<dbReference type="InterPro" id="IPR037120">
    <property type="entry name" value="Haem_peroxidase_sf_animal"/>
</dbReference>
<dbReference type="Gene3D" id="1.10.640.10">
    <property type="entry name" value="Haem peroxidase domain superfamily, animal type"/>
    <property type="match status" value="1"/>
</dbReference>
<gene>
    <name evidence="7" type="ORF">SPI_01406</name>
</gene>
<evidence type="ECO:0000256" key="2">
    <source>
        <dbReference type="ARBA" id="ARBA00022525"/>
    </source>
</evidence>
<dbReference type="GO" id="GO:0020037">
    <property type="term" value="F:heme binding"/>
    <property type="evidence" value="ECO:0007669"/>
    <property type="project" value="InterPro"/>
</dbReference>
<dbReference type="GO" id="GO:0016705">
    <property type="term" value="F:oxidoreductase activity, acting on paired donors, with incorporation or reduction of molecular oxygen"/>
    <property type="evidence" value="ECO:0007669"/>
    <property type="project" value="InterPro"/>
</dbReference>
<proteinExistence type="predicted"/>
<keyword evidence="7" id="KW-0560">Oxidoreductase</keyword>
<dbReference type="GO" id="GO:0005576">
    <property type="term" value="C:extracellular region"/>
    <property type="evidence" value="ECO:0007669"/>
    <property type="project" value="UniProtKB-SubCell"/>
</dbReference>
<dbReference type="CDD" id="cd05396">
    <property type="entry name" value="An_peroxidase_like"/>
    <property type="match status" value="1"/>
</dbReference>
<accession>A0A162MTQ7</accession>
<dbReference type="EMBL" id="AZHD01000002">
    <property type="protein sequence ID" value="OAA66830.1"/>
    <property type="molecule type" value="Genomic_DNA"/>
</dbReference>
<feature type="chain" id="PRO_5007837494" evidence="6">
    <location>
        <begin position="26"/>
        <end position="1481"/>
    </location>
</feature>
<feature type="binding site" description="axial binding residue" evidence="4">
    <location>
        <position position="489"/>
    </location>
    <ligand>
        <name>heme b</name>
        <dbReference type="ChEBI" id="CHEBI:60344"/>
    </ligand>
    <ligandPart>
        <name>Fe</name>
        <dbReference type="ChEBI" id="CHEBI:18248"/>
    </ligandPart>
</feature>
<dbReference type="GO" id="GO:0005506">
    <property type="term" value="F:iron ion binding"/>
    <property type="evidence" value="ECO:0007669"/>
    <property type="project" value="InterPro"/>
</dbReference>
<dbReference type="GO" id="GO:0004497">
    <property type="term" value="F:monooxygenase activity"/>
    <property type="evidence" value="ECO:0007669"/>
    <property type="project" value="InterPro"/>
</dbReference>
<dbReference type="SUPFAM" id="SSF48264">
    <property type="entry name" value="Cytochrome P450"/>
    <property type="match status" value="1"/>
</dbReference>
<evidence type="ECO:0000256" key="1">
    <source>
        <dbReference type="ARBA" id="ARBA00004613"/>
    </source>
</evidence>
<dbReference type="SUPFAM" id="SSF48113">
    <property type="entry name" value="Heme-dependent peroxidases"/>
    <property type="match status" value="1"/>
</dbReference>
<sequence>MRTTVVTAPVVAAAVLLVFACRGAADPWPYRRYHAMQAADGTHTANTSRPEHGNDDEGSGPPRLFSDWFHRIVANDRATGADLRGSFLGGTVPPPDASWDDLVASLNLTGKQKATAATAATAAAADRPPHIPHHWHAHEAQQLFRSLGFPLDPACIADKARWWYRTYDGACNWLKAGEAGQGGYARPKSRDYDQHAYADGVAEPRAGPNPRAVSNAFFKRKPTVYYEHTPLLLGLIEFVIHDVTWSQDSATEFVDVPVPADETAFPPNTTLRVYRTEAAPGTGTSPQNPRENLNHATTWIDVSSLYGSTPSVGRALRSFEGGRLRSQEGAGSQNQGGGGQYLPFNTMGVPVRSRPGQDPAMLFAGGDPRTNEDWIMLAVHTLLLREHNRLCGVLAARRPDLAGDDERLYQTVRLILSAKFQLIANSYQMAYFTPTMPWPRDDGYPLFREMMGRDWLQMNPANAYPWPMAMKHGRPNVVSAEMAVVYRFHEFIVEQFPLVDAAGRTVRNQSLFATGFNAPGFVDAGLENVLRGIVSTTIPNFKSGVDESFRTANRYRGAPFDIVTASIVHEREQGLPTFNNYFRAYNAQGPRVRVPIRTRFEDFTSDPAALADLKRLYASPDDVDLVVGCQLDETLFPATSVPTSALIISLFNLISMGNADRFSVGYAAMRCWLVDKPWDCHPSNALEDVLWQPQPRPGFPHFRFYDPFWMAELDFQAHGQNLLWRLVTENTDIACLQRHPLFPADPVTNPVLCALPPASRGETLANYTSAAAAGVEHFNLVAVSVSDDEVVLRLLLFRGIAMLLTRVLRRLSCRFGSFLVVTEAIRKLLVKLVDRIVVDEICLLFRRAPRGSLRVRVRAGFVKKRIGPCGNGATGAQAFAAAAASSLRQHVVGPLLALLAWLARLVKLLRAALALLRHLRTLLRAVRAVLRWLAKLLHGGGGGSSLSQVLLRLLAMTTSTLAAVAGTVYVIKAARRRRRRNDGRTQGDNDRYPRVLRGWPVLGEGLAFQRDAKAVLLKGFAAFGHLSPSRVFGIHLGPQTHYVLSQPADLQMMLDDNPYGVHFDLDRFFASIGAPIFLHKENFDTNLHANLIRTHLGDRATVKAFGATIAAAAERYLHDHPLVPADRASAEHPTLSGSMDRFSASVSARCMLGTDAYAHPELVDLFLAFNTTVDTIMQLSSVLPPVLHVFLRIQVNRSYARFRTIFLPIIRRRRADPYGGQEGLIDFMPFILAAVDDDNRASDLIAISVWIGLRNLQVSVTSTLLDIINEPGLADRVTASLAGATVDNLDTFSFADSQAGGSGDNNHDNAGGGTAGTPWALLRSAVLESIRLCGTATGPARIVANQARPLALRSDPAVRLPPGKVATLSTYYTHRQPSSFGADAAVYRADRFVASSPALGSVRNIAFGLQGPRMCPGQWYVQAAICVMVQRLLAEYAFAPAATGRSDADKYAYHAGVVTRQEVPVMVTRRQTEKQQPDKAR</sequence>
<evidence type="ECO:0000313" key="7">
    <source>
        <dbReference type="EMBL" id="OAA66830.1"/>
    </source>
</evidence>
<feature type="region of interest" description="Disordered" evidence="5">
    <location>
        <begin position="41"/>
        <end position="61"/>
    </location>
</feature>
<evidence type="ECO:0000313" key="8">
    <source>
        <dbReference type="Proteomes" id="UP000076874"/>
    </source>
</evidence>
<keyword evidence="8" id="KW-1185">Reference proteome</keyword>
<organism evidence="7 8">
    <name type="scientific">Niveomyces insectorum RCEF 264</name>
    <dbReference type="NCBI Taxonomy" id="1081102"/>
    <lineage>
        <taxon>Eukaryota</taxon>
        <taxon>Fungi</taxon>
        <taxon>Dikarya</taxon>
        <taxon>Ascomycota</taxon>
        <taxon>Pezizomycotina</taxon>
        <taxon>Sordariomycetes</taxon>
        <taxon>Hypocreomycetidae</taxon>
        <taxon>Hypocreales</taxon>
        <taxon>Cordycipitaceae</taxon>
        <taxon>Niveomyces</taxon>
    </lineage>
</organism>
<dbReference type="InterPro" id="IPR019791">
    <property type="entry name" value="Haem_peroxidase_animal"/>
</dbReference>
<evidence type="ECO:0000256" key="6">
    <source>
        <dbReference type="SAM" id="SignalP"/>
    </source>
</evidence>
<dbReference type="InterPro" id="IPR036396">
    <property type="entry name" value="Cyt_P450_sf"/>
</dbReference>
<keyword evidence="4" id="KW-0479">Metal-binding</keyword>
<feature type="signal peptide" evidence="6">
    <location>
        <begin position="1"/>
        <end position="25"/>
    </location>
</feature>
<dbReference type="PANTHER" id="PTHR11475:SF4">
    <property type="entry name" value="CHORION PEROXIDASE"/>
    <property type="match status" value="1"/>
</dbReference>
<dbReference type="Gene3D" id="1.10.630.10">
    <property type="entry name" value="Cytochrome P450"/>
    <property type="match status" value="1"/>
</dbReference>
<evidence type="ECO:0000256" key="3">
    <source>
        <dbReference type="ARBA" id="ARBA00023180"/>
    </source>
</evidence>
<dbReference type="OrthoDB" id="823504at2759"/>
<keyword evidence="4" id="KW-0349">Heme</keyword>
<name>A0A162MTQ7_9HYPO</name>
<evidence type="ECO:0000256" key="5">
    <source>
        <dbReference type="SAM" id="MobiDB-lite"/>
    </source>
</evidence>
<comment type="caution">
    <text evidence="7">The sequence shown here is derived from an EMBL/GenBank/DDBJ whole genome shotgun (WGS) entry which is preliminary data.</text>
</comment>
<keyword evidence="4" id="KW-0408">Iron</keyword>
<dbReference type="InterPro" id="IPR010255">
    <property type="entry name" value="Haem_peroxidase_sf"/>
</dbReference>
<dbReference type="PROSITE" id="PS50292">
    <property type="entry name" value="PEROXIDASE_3"/>
    <property type="match status" value="1"/>
</dbReference>
<dbReference type="STRING" id="1081102.A0A162MTQ7"/>
<keyword evidence="7" id="KW-0575">Peroxidase</keyword>
<protein>
    <submittedName>
        <fullName evidence="7">Heme peroxidase</fullName>
    </submittedName>
</protein>
<reference evidence="7 8" key="1">
    <citation type="journal article" date="2016" name="Genome Biol. Evol.">
        <title>Divergent and convergent evolution of fungal pathogenicity.</title>
        <authorList>
            <person name="Shang Y."/>
            <person name="Xiao G."/>
            <person name="Zheng P."/>
            <person name="Cen K."/>
            <person name="Zhan S."/>
            <person name="Wang C."/>
        </authorList>
    </citation>
    <scope>NUCLEOTIDE SEQUENCE [LARGE SCALE GENOMIC DNA]</scope>
    <source>
        <strain evidence="7 8">RCEF 264</strain>
    </source>
</reference>
<dbReference type="PROSITE" id="PS51257">
    <property type="entry name" value="PROKAR_LIPOPROTEIN"/>
    <property type="match status" value="1"/>
</dbReference>
<dbReference type="PANTHER" id="PTHR11475">
    <property type="entry name" value="OXIDASE/PEROXIDASE"/>
    <property type="match status" value="1"/>
</dbReference>
<dbReference type="GO" id="GO:0006979">
    <property type="term" value="P:response to oxidative stress"/>
    <property type="evidence" value="ECO:0007669"/>
    <property type="project" value="InterPro"/>
</dbReference>
<comment type="subcellular location">
    <subcellularLocation>
        <location evidence="1">Secreted</location>
    </subcellularLocation>
</comment>
<keyword evidence="2" id="KW-0964">Secreted</keyword>
<dbReference type="Proteomes" id="UP000076874">
    <property type="component" value="Unassembled WGS sequence"/>
</dbReference>
<dbReference type="Pfam" id="PF03098">
    <property type="entry name" value="An_peroxidase"/>
    <property type="match status" value="1"/>
</dbReference>
<keyword evidence="3" id="KW-0325">Glycoprotein</keyword>
<evidence type="ECO:0000256" key="4">
    <source>
        <dbReference type="PIRSR" id="PIRSR619791-2"/>
    </source>
</evidence>
<dbReference type="PRINTS" id="PR00457">
    <property type="entry name" value="ANPEROXIDASE"/>
</dbReference>